<keyword evidence="2" id="KW-1185">Reference proteome</keyword>
<proteinExistence type="predicted"/>
<accession>A0ACC0W1K3</accession>
<reference evidence="1 2" key="1">
    <citation type="journal article" date="2022" name="bioRxiv">
        <title>The genome of the oomycete Peronosclerospora sorghi, a cosmopolitan pathogen of maize and sorghum, is inflated with dispersed pseudogenes.</title>
        <authorList>
            <person name="Fletcher K."/>
            <person name="Martin F."/>
            <person name="Isakeit T."/>
            <person name="Cavanaugh K."/>
            <person name="Magill C."/>
            <person name="Michelmore R."/>
        </authorList>
    </citation>
    <scope>NUCLEOTIDE SEQUENCE [LARGE SCALE GENOMIC DNA]</scope>
    <source>
        <strain evidence="1">P6</strain>
    </source>
</reference>
<evidence type="ECO:0000313" key="1">
    <source>
        <dbReference type="EMBL" id="KAI9912637.1"/>
    </source>
</evidence>
<evidence type="ECO:0000313" key="2">
    <source>
        <dbReference type="Proteomes" id="UP001163321"/>
    </source>
</evidence>
<name>A0ACC0W1K3_9STRA</name>
<comment type="caution">
    <text evidence="1">The sequence shown here is derived from an EMBL/GenBank/DDBJ whole genome shotgun (WGS) entry which is preliminary data.</text>
</comment>
<protein>
    <submittedName>
        <fullName evidence="1">Uncharacterized protein</fullName>
    </submittedName>
</protein>
<gene>
    <name evidence="1" type="ORF">PsorP6_006143</name>
</gene>
<dbReference type="Proteomes" id="UP001163321">
    <property type="component" value="Chromosome 4"/>
</dbReference>
<organism evidence="1 2">
    <name type="scientific">Peronosclerospora sorghi</name>
    <dbReference type="NCBI Taxonomy" id="230839"/>
    <lineage>
        <taxon>Eukaryota</taxon>
        <taxon>Sar</taxon>
        <taxon>Stramenopiles</taxon>
        <taxon>Oomycota</taxon>
        <taxon>Peronosporomycetes</taxon>
        <taxon>Peronosporales</taxon>
        <taxon>Peronosporaceae</taxon>
        <taxon>Peronosclerospora</taxon>
    </lineage>
</organism>
<dbReference type="EMBL" id="CM047583">
    <property type="protein sequence ID" value="KAI9912637.1"/>
    <property type="molecule type" value="Genomic_DNA"/>
</dbReference>
<sequence length="114" mass="12200">MESIHGSSQSVVLDNSGDAETIVSATVTYEASMADADRLTNFDEGDEDEAHDNQDDDYGHDEDESISANFGSEVDPVDEGLVADATNVGEDVCDPTHEKGSEAKDRTEDGRSED</sequence>